<dbReference type="AlphaFoldDB" id="A0A9X0CIT7"/>
<gene>
    <name evidence="3" type="primary">HMCN1_34</name>
    <name evidence="3" type="ORF">OS493_029458</name>
</gene>
<dbReference type="EMBL" id="MU827331">
    <property type="protein sequence ID" value="KAJ7354899.1"/>
    <property type="molecule type" value="Genomic_DNA"/>
</dbReference>
<feature type="domain" description="F5/8 type C" evidence="2">
    <location>
        <begin position="324"/>
        <end position="479"/>
    </location>
</feature>
<dbReference type="OrthoDB" id="446173at2759"/>
<dbReference type="Pfam" id="PF00754">
    <property type="entry name" value="F5_F8_type_C"/>
    <property type="match status" value="2"/>
</dbReference>
<evidence type="ECO:0000259" key="2">
    <source>
        <dbReference type="PROSITE" id="PS50022"/>
    </source>
</evidence>
<reference evidence="3" key="1">
    <citation type="submission" date="2023-01" db="EMBL/GenBank/DDBJ databases">
        <title>Genome assembly of the deep-sea coral Lophelia pertusa.</title>
        <authorList>
            <person name="Herrera S."/>
            <person name="Cordes E."/>
        </authorList>
    </citation>
    <scope>NUCLEOTIDE SEQUENCE</scope>
    <source>
        <strain evidence="3">USNM1676648</strain>
        <tissue evidence="3">Polyp</tissue>
    </source>
</reference>
<protein>
    <submittedName>
        <fullName evidence="3">Hemicentin-1</fullName>
    </submittedName>
</protein>
<dbReference type="PROSITE" id="PS50022">
    <property type="entry name" value="FA58C_3"/>
    <property type="match status" value="2"/>
</dbReference>
<organism evidence="3 4">
    <name type="scientific">Desmophyllum pertusum</name>
    <dbReference type="NCBI Taxonomy" id="174260"/>
    <lineage>
        <taxon>Eukaryota</taxon>
        <taxon>Metazoa</taxon>
        <taxon>Cnidaria</taxon>
        <taxon>Anthozoa</taxon>
        <taxon>Hexacorallia</taxon>
        <taxon>Scleractinia</taxon>
        <taxon>Caryophylliina</taxon>
        <taxon>Caryophylliidae</taxon>
        <taxon>Desmophyllum</taxon>
    </lineage>
</organism>
<dbReference type="SUPFAM" id="SSF82895">
    <property type="entry name" value="TSP-1 type 1 repeat"/>
    <property type="match status" value="2"/>
</dbReference>
<feature type="transmembrane region" description="Helical" evidence="1">
    <location>
        <begin position="501"/>
        <end position="524"/>
    </location>
</feature>
<dbReference type="CDD" id="cd00057">
    <property type="entry name" value="FA58C"/>
    <property type="match status" value="1"/>
</dbReference>
<comment type="caution">
    <text evidence="3">The sequence shown here is derived from an EMBL/GenBank/DDBJ whole genome shotgun (WGS) entry which is preliminary data.</text>
</comment>
<sequence>MLRVGIDNIGLLLKRRGMKMKAASSGCTSLIATNGNVKFNATSSLGKGPGYPVLHGNDVWCARDINQKQNLTVDLGLTLTFDTVRVQGYPNSSRAVSEYYLFTSSNGVNFAPIMEDNGGGETPTPVNGMWTEWSDWTTCTPCVQGVAGTKKRSRNCTNPAPAFGGTACGGVSSMTQYCPNTCATTPSPTTTPAPGNITNFPVKLTELTFNSNRFSCNDTATRSHIFPVGKLDPMLKILQLKWRSRVQRRVRTCETSNGCAGSKMETRQCNTQVCEDSGWGLWGDWSTCTQSCYSGGAAGTQQRERTCVNTALECVGDAVERRECNTQFCEGCGERGPFKDAAYGASTEAQPASWARLNTSDPSANERAWCANTIDISREFVQVDLGINAPVQVFRVATKGQELANQQRWVTGYFISYSLKGLNYTIYEEEGQRRNFTGNTDPSSVVFKDVDIPTLVRYIRFHPITYSVQPCMQISVFGCTVIGPEVNEIVGGGKAETGILIALWILAGILSFLLLMACLYYCCWHVCCGRGKKRKGLTAFTQTWNGDTDGYYIEEDKRWRLPSVDIVNRSAPQDEIQEVTVDMDAEPAKPLGVIQFGIEAEESSASHVTAETVHSETPTYSADVGEVKSGASVLDMSAGEPRYSSIERRRRIKSDAAAGMLDAGAKQSSGLSNAGYIRSQEWLIEPTEPPQVRARNQELKRSQSADEFALVDYDMFEERPGSAQNAIRGELGRDGYMRMKQARRESAGDVTDGGLQMGTVDVAIGGIESPETHQDSNHIYDFAEQEITYTTDNGVYRREQWSTVGEAGPVQMRENGFREILVDGEPTYSEIHFDDAVSKLFVYQVKGTWHTFVIIKGVLAFFTPKSA</sequence>
<proteinExistence type="predicted"/>
<dbReference type="InterPro" id="IPR000884">
    <property type="entry name" value="TSP1_rpt"/>
</dbReference>
<dbReference type="PANTHER" id="PTHR24543">
    <property type="entry name" value="MULTICOPPER OXIDASE-RELATED"/>
    <property type="match status" value="1"/>
</dbReference>
<evidence type="ECO:0000313" key="4">
    <source>
        <dbReference type="Proteomes" id="UP001163046"/>
    </source>
</evidence>
<keyword evidence="1" id="KW-0472">Membrane</keyword>
<dbReference type="SUPFAM" id="SSF49785">
    <property type="entry name" value="Galactose-binding domain-like"/>
    <property type="match status" value="2"/>
</dbReference>
<dbReference type="PRINTS" id="PR01705">
    <property type="entry name" value="TSP1REPEAT"/>
</dbReference>
<dbReference type="InterPro" id="IPR000421">
    <property type="entry name" value="FA58C"/>
</dbReference>
<keyword evidence="1" id="KW-1133">Transmembrane helix</keyword>
<dbReference type="SMART" id="SM00209">
    <property type="entry name" value="TSP1"/>
    <property type="match status" value="2"/>
</dbReference>
<feature type="domain" description="F5/8 type C" evidence="2">
    <location>
        <begin position="20"/>
        <end position="116"/>
    </location>
</feature>
<dbReference type="InterPro" id="IPR008979">
    <property type="entry name" value="Galactose-bd-like_sf"/>
</dbReference>
<evidence type="ECO:0000256" key="1">
    <source>
        <dbReference type="SAM" id="Phobius"/>
    </source>
</evidence>
<dbReference type="Pfam" id="PF00090">
    <property type="entry name" value="TSP_1"/>
    <property type="match status" value="2"/>
</dbReference>
<dbReference type="SMART" id="SM00231">
    <property type="entry name" value="FA58C"/>
    <property type="match status" value="1"/>
</dbReference>
<name>A0A9X0CIT7_9CNID</name>
<dbReference type="PROSITE" id="PS50092">
    <property type="entry name" value="TSP1"/>
    <property type="match status" value="2"/>
</dbReference>
<dbReference type="Gene3D" id="2.60.120.260">
    <property type="entry name" value="Galactose-binding domain-like"/>
    <property type="match status" value="2"/>
</dbReference>
<dbReference type="Gene3D" id="2.20.100.10">
    <property type="entry name" value="Thrombospondin type-1 (TSP1) repeat"/>
    <property type="match status" value="2"/>
</dbReference>
<keyword evidence="1" id="KW-0812">Transmembrane</keyword>
<dbReference type="Proteomes" id="UP001163046">
    <property type="component" value="Unassembled WGS sequence"/>
</dbReference>
<dbReference type="InterPro" id="IPR036383">
    <property type="entry name" value="TSP1_rpt_sf"/>
</dbReference>
<accession>A0A9X0CIT7</accession>
<keyword evidence="4" id="KW-1185">Reference proteome</keyword>
<evidence type="ECO:0000313" key="3">
    <source>
        <dbReference type="EMBL" id="KAJ7354899.1"/>
    </source>
</evidence>